<protein>
    <submittedName>
        <fullName evidence="1">Uncharacterized protein</fullName>
    </submittedName>
</protein>
<accession>A0A8H9DCL1</accession>
<proteinExistence type="predicted"/>
<dbReference type="AlphaFoldDB" id="A0A8H9DCL1"/>
<evidence type="ECO:0000313" key="2">
    <source>
        <dbReference type="Proteomes" id="UP000601736"/>
    </source>
</evidence>
<dbReference type="Proteomes" id="UP000601736">
    <property type="component" value="Unassembled WGS sequence"/>
</dbReference>
<sequence length="47" mass="4684">MKIPVEVIIAVGEVVGLEVVLAAGSEVVGLAAGVEVLVVAVRREGGE</sequence>
<gene>
    <name evidence="1" type="ORF">NMYAN_80121</name>
</gene>
<dbReference type="EMBL" id="CAJNAP010000054">
    <property type="protein sequence ID" value="CAE6517732.1"/>
    <property type="molecule type" value="Genomic_DNA"/>
</dbReference>
<organism evidence="1 2">
    <name type="scientific">Nitrosomonas nitrosa</name>
    <dbReference type="NCBI Taxonomy" id="52442"/>
    <lineage>
        <taxon>Bacteria</taxon>
        <taxon>Pseudomonadati</taxon>
        <taxon>Pseudomonadota</taxon>
        <taxon>Betaproteobacteria</taxon>
        <taxon>Nitrosomonadales</taxon>
        <taxon>Nitrosomonadaceae</taxon>
        <taxon>Nitrosomonas</taxon>
    </lineage>
</organism>
<name>A0A8H9DCL1_9PROT</name>
<evidence type="ECO:0000313" key="1">
    <source>
        <dbReference type="EMBL" id="CAE6517732.1"/>
    </source>
</evidence>
<reference evidence="1" key="1">
    <citation type="submission" date="2021-02" db="EMBL/GenBank/DDBJ databases">
        <authorList>
            <person name="Han P."/>
        </authorList>
    </citation>
    <scope>NUCLEOTIDE SEQUENCE</scope>
    <source>
        <strain evidence="1">Nitrosomonas nitrosa 18-3D</strain>
    </source>
</reference>
<comment type="caution">
    <text evidence="1">The sequence shown here is derived from an EMBL/GenBank/DDBJ whole genome shotgun (WGS) entry which is preliminary data.</text>
</comment>